<dbReference type="Gene3D" id="3.40.50.450">
    <property type="match status" value="1"/>
</dbReference>
<comment type="caution">
    <text evidence="1">The sequence shown here is derived from an EMBL/GenBank/DDBJ whole genome shotgun (WGS) entry which is preliminary data.</text>
</comment>
<dbReference type="AlphaFoldDB" id="J9C0R6"/>
<dbReference type="GO" id="GO:0009691">
    <property type="term" value="P:cytokinin biosynthetic process"/>
    <property type="evidence" value="ECO:0007669"/>
    <property type="project" value="InterPro"/>
</dbReference>
<name>J9C0R6_9ZZZZ</name>
<reference evidence="1" key="1">
    <citation type="journal article" date="2012" name="PLoS ONE">
        <title>Gene sets for utilization of primary and secondary nutrition supplies in the distal gut of endangered iberian lynx.</title>
        <authorList>
            <person name="Alcaide M."/>
            <person name="Messina E."/>
            <person name="Richter M."/>
            <person name="Bargiela R."/>
            <person name="Peplies J."/>
            <person name="Huws S.A."/>
            <person name="Newbold C.J."/>
            <person name="Golyshin P.N."/>
            <person name="Simon M.A."/>
            <person name="Lopez G."/>
            <person name="Yakimov M.M."/>
            <person name="Ferrer M."/>
        </authorList>
    </citation>
    <scope>NUCLEOTIDE SEQUENCE</scope>
</reference>
<dbReference type="NCBIfam" id="TIGR00730">
    <property type="entry name" value="Rossman fold protein, TIGR00730 family"/>
    <property type="match status" value="1"/>
</dbReference>
<dbReference type="PANTHER" id="PTHR31223:SF70">
    <property type="entry name" value="LOG FAMILY PROTEIN YJL055W"/>
    <property type="match status" value="1"/>
</dbReference>
<accession>J9C0R6</accession>
<sequence length="182" mass="20172">MTNNKRIAVFLSSHEQLPESYVRAAEAVGKWLGQHQHTLVYGGARKGLMEVLAQSARANGARIFGVVPQILTEKRLVSDTLDVTFHCADLNDRKAIMIRESELFLALPGGIGTLDEIFTVLAANTIGYLQKPVIFYNVDGCWNQALATLNDLLQKQLINVTALEWVHEVNNIDALEAICEKL</sequence>
<gene>
    <name evidence="1" type="ORF">EVA_18490</name>
</gene>
<dbReference type="SUPFAM" id="SSF102405">
    <property type="entry name" value="MCP/YpsA-like"/>
    <property type="match status" value="1"/>
</dbReference>
<protein>
    <submittedName>
        <fullName evidence="1">Lysine decarboxylase</fullName>
    </submittedName>
</protein>
<dbReference type="Pfam" id="PF03641">
    <property type="entry name" value="Lysine_decarbox"/>
    <property type="match status" value="1"/>
</dbReference>
<dbReference type="InterPro" id="IPR005269">
    <property type="entry name" value="LOG"/>
</dbReference>
<evidence type="ECO:0000313" key="1">
    <source>
        <dbReference type="EMBL" id="EJW93415.1"/>
    </source>
</evidence>
<proteinExistence type="predicted"/>
<dbReference type="GO" id="GO:0005829">
    <property type="term" value="C:cytosol"/>
    <property type="evidence" value="ECO:0007669"/>
    <property type="project" value="TreeGrafter"/>
</dbReference>
<dbReference type="EMBL" id="AMCI01006988">
    <property type="protein sequence ID" value="EJW93415.1"/>
    <property type="molecule type" value="Genomic_DNA"/>
</dbReference>
<dbReference type="InterPro" id="IPR031100">
    <property type="entry name" value="LOG_fam"/>
</dbReference>
<dbReference type="GO" id="GO:0016799">
    <property type="term" value="F:hydrolase activity, hydrolyzing N-glycosyl compounds"/>
    <property type="evidence" value="ECO:0007669"/>
    <property type="project" value="TreeGrafter"/>
</dbReference>
<dbReference type="PANTHER" id="PTHR31223">
    <property type="entry name" value="LOG FAMILY PROTEIN YJL055W"/>
    <property type="match status" value="1"/>
</dbReference>
<organism evidence="1">
    <name type="scientific">gut metagenome</name>
    <dbReference type="NCBI Taxonomy" id="749906"/>
    <lineage>
        <taxon>unclassified sequences</taxon>
        <taxon>metagenomes</taxon>
        <taxon>organismal metagenomes</taxon>
    </lineage>
</organism>